<keyword evidence="11" id="KW-1185">Reference proteome</keyword>
<dbReference type="InterPro" id="IPR003594">
    <property type="entry name" value="HATPase_dom"/>
</dbReference>
<evidence type="ECO:0000256" key="4">
    <source>
        <dbReference type="ARBA" id="ARBA00022679"/>
    </source>
</evidence>
<feature type="transmembrane region" description="Helical" evidence="7">
    <location>
        <begin position="159"/>
        <end position="176"/>
    </location>
</feature>
<dbReference type="SUPFAM" id="SSF47384">
    <property type="entry name" value="Homodimeric domain of signal transducing histidine kinase"/>
    <property type="match status" value="1"/>
</dbReference>
<dbReference type="FunFam" id="3.30.565.10:FF:000049">
    <property type="entry name" value="Two-component sensor histidine kinase"/>
    <property type="match status" value="1"/>
</dbReference>
<proteinExistence type="predicted"/>
<protein>
    <recommendedName>
        <fullName evidence="2">histidine kinase</fullName>
        <ecNumber evidence="2">2.7.13.3</ecNumber>
    </recommendedName>
</protein>
<dbReference type="EC" id="2.7.13.3" evidence="2"/>
<dbReference type="Gene3D" id="3.30.565.10">
    <property type="entry name" value="Histidine kinase-like ATPase, C-terminal domain"/>
    <property type="match status" value="1"/>
</dbReference>
<dbReference type="InterPro" id="IPR011006">
    <property type="entry name" value="CheY-like_superfamily"/>
</dbReference>
<dbReference type="PROSITE" id="PS50109">
    <property type="entry name" value="HIS_KIN"/>
    <property type="match status" value="1"/>
</dbReference>
<dbReference type="SMART" id="SM00448">
    <property type="entry name" value="REC"/>
    <property type="match status" value="1"/>
</dbReference>
<dbReference type="Proteomes" id="UP000241229">
    <property type="component" value="Unassembled WGS sequence"/>
</dbReference>
<dbReference type="CDD" id="cd00156">
    <property type="entry name" value="REC"/>
    <property type="match status" value="1"/>
</dbReference>
<feature type="transmembrane region" description="Helical" evidence="7">
    <location>
        <begin position="69"/>
        <end position="91"/>
    </location>
</feature>
<evidence type="ECO:0000256" key="1">
    <source>
        <dbReference type="ARBA" id="ARBA00000085"/>
    </source>
</evidence>
<dbReference type="SUPFAM" id="SSF52172">
    <property type="entry name" value="CheY-like"/>
    <property type="match status" value="1"/>
</dbReference>
<dbReference type="GO" id="GO:0009927">
    <property type="term" value="F:histidine phosphotransfer kinase activity"/>
    <property type="evidence" value="ECO:0007669"/>
    <property type="project" value="TreeGrafter"/>
</dbReference>
<keyword evidence="7" id="KW-0812">Transmembrane</keyword>
<evidence type="ECO:0000313" key="10">
    <source>
        <dbReference type="EMBL" id="PSJ59512.1"/>
    </source>
</evidence>
<dbReference type="InterPro" id="IPR005467">
    <property type="entry name" value="His_kinase_dom"/>
</dbReference>
<reference evidence="10 11" key="1">
    <citation type="submission" date="2018-03" db="EMBL/GenBank/DDBJ databases">
        <title>The draft genome of Mesorhizobium sp. 6GN-30.</title>
        <authorList>
            <person name="Liu L."/>
            <person name="Li L."/>
            <person name="Wang T."/>
            <person name="Zhang X."/>
            <person name="Liang L."/>
        </authorList>
    </citation>
    <scope>NUCLEOTIDE SEQUENCE [LARGE SCALE GENOMIC DNA]</scope>
    <source>
        <strain evidence="10 11">6GN30</strain>
    </source>
</reference>
<dbReference type="PRINTS" id="PR00344">
    <property type="entry name" value="BCTRLSENSOR"/>
</dbReference>
<dbReference type="CDD" id="cd00082">
    <property type="entry name" value="HisKA"/>
    <property type="match status" value="1"/>
</dbReference>
<dbReference type="InterPro" id="IPR003661">
    <property type="entry name" value="HisK_dim/P_dom"/>
</dbReference>
<dbReference type="OrthoDB" id="9764438at2"/>
<dbReference type="AlphaFoldDB" id="A0A2P7SAH9"/>
<evidence type="ECO:0000259" key="9">
    <source>
        <dbReference type="PROSITE" id="PS50110"/>
    </source>
</evidence>
<dbReference type="Pfam" id="PF02518">
    <property type="entry name" value="HATPase_c"/>
    <property type="match status" value="1"/>
</dbReference>
<feature type="domain" description="Histidine kinase" evidence="8">
    <location>
        <begin position="244"/>
        <end position="462"/>
    </location>
</feature>
<feature type="transmembrane region" description="Helical" evidence="7">
    <location>
        <begin position="132"/>
        <end position="152"/>
    </location>
</feature>
<evidence type="ECO:0000259" key="8">
    <source>
        <dbReference type="PROSITE" id="PS50109"/>
    </source>
</evidence>
<dbReference type="PANTHER" id="PTHR43047">
    <property type="entry name" value="TWO-COMPONENT HISTIDINE PROTEIN KINASE"/>
    <property type="match status" value="1"/>
</dbReference>
<dbReference type="GO" id="GO:0000155">
    <property type="term" value="F:phosphorelay sensor kinase activity"/>
    <property type="evidence" value="ECO:0007669"/>
    <property type="project" value="InterPro"/>
</dbReference>
<feature type="transmembrane region" description="Helical" evidence="7">
    <location>
        <begin position="43"/>
        <end position="63"/>
    </location>
</feature>
<dbReference type="InterPro" id="IPR036097">
    <property type="entry name" value="HisK_dim/P_sf"/>
</dbReference>
<evidence type="ECO:0000256" key="6">
    <source>
        <dbReference type="PROSITE-ProRule" id="PRU00169"/>
    </source>
</evidence>
<sequence>MKNELPLDQVVVGSVPLSAGLSATPQDDRIREALVELLYRNSYGVVAANVLISLPAAYILSSVVSPRWFVGWLVALYLLTAARVVAARLFFRHAGKGGSVARWAWLAAVMSWLSGLMWGMLGWVGFLPHEPLLFAFTVIVLTGLVCGTVPSLSAFPPALVGSILATIVPVAIRCLSSEGEVFGAYLFLIGSLVAINLYYCRVTYRMLRETVRLRTENVELIGRLEDERDRAQAADRAKTRFLAAASHDLRQPIHALSLLVSTLSMMGQRGAVAAADARSIAGKAKSMVGNLSGLLNALLDISKLDAGVVTVERETVDLGELFRNLRQEFAPTAGERGLGWRVVETGLHVDSDPMMLKRILDNLLSNAFRYTTAGRVLLGCRRRGAAVEIQVWDTGPGIPTDQQAAVFEEFVQLHNPARDRAQGLGLGLAIVRRTTELLGHPLKLVSVSGRGSMFSVTVPLVQAAKPPRAASDVRMDGAPLGIMVVEDEQDVLGALVQMLEFDGHRVYAGRSAGEVMNAHAAAQDGSASVGVIVADYRLKDHATGVEAIDALYDYLGRAVPAIIVTGDTSPARIKEAARSGHRLLHKPVSGEDLREAIRREAG</sequence>
<evidence type="ECO:0000313" key="11">
    <source>
        <dbReference type="Proteomes" id="UP000241229"/>
    </source>
</evidence>
<dbReference type="Pfam" id="PF00512">
    <property type="entry name" value="HisKA"/>
    <property type="match status" value="1"/>
</dbReference>
<feature type="domain" description="Response regulatory" evidence="9">
    <location>
        <begin position="481"/>
        <end position="601"/>
    </location>
</feature>
<dbReference type="Gene3D" id="1.10.287.130">
    <property type="match status" value="1"/>
</dbReference>
<dbReference type="InterPro" id="IPR036890">
    <property type="entry name" value="HATPase_C_sf"/>
</dbReference>
<dbReference type="PANTHER" id="PTHR43047:SF9">
    <property type="entry name" value="HISTIDINE KINASE"/>
    <property type="match status" value="1"/>
</dbReference>
<dbReference type="SMART" id="SM00388">
    <property type="entry name" value="HisKA"/>
    <property type="match status" value="1"/>
</dbReference>
<evidence type="ECO:0000256" key="2">
    <source>
        <dbReference type="ARBA" id="ARBA00012438"/>
    </source>
</evidence>
<keyword evidence="5 10" id="KW-0418">Kinase</keyword>
<comment type="caution">
    <text evidence="10">The sequence shown here is derived from an EMBL/GenBank/DDBJ whole genome shotgun (WGS) entry which is preliminary data.</text>
</comment>
<keyword evidence="3 6" id="KW-0597">Phosphoprotein</keyword>
<evidence type="ECO:0000256" key="7">
    <source>
        <dbReference type="SAM" id="Phobius"/>
    </source>
</evidence>
<dbReference type="EMBL" id="PXYK01000011">
    <property type="protein sequence ID" value="PSJ59512.1"/>
    <property type="molecule type" value="Genomic_DNA"/>
</dbReference>
<comment type="catalytic activity">
    <reaction evidence="1">
        <text>ATP + protein L-histidine = ADP + protein N-phospho-L-histidine.</text>
        <dbReference type="EC" id="2.7.13.3"/>
    </reaction>
</comment>
<dbReference type="SMART" id="SM00387">
    <property type="entry name" value="HATPase_c"/>
    <property type="match status" value="1"/>
</dbReference>
<dbReference type="Pfam" id="PF00072">
    <property type="entry name" value="Response_reg"/>
    <property type="match status" value="1"/>
</dbReference>
<keyword evidence="7" id="KW-1133">Transmembrane helix</keyword>
<keyword evidence="4" id="KW-0808">Transferase</keyword>
<dbReference type="PROSITE" id="PS50110">
    <property type="entry name" value="RESPONSE_REGULATORY"/>
    <property type="match status" value="1"/>
</dbReference>
<dbReference type="SUPFAM" id="SSF55874">
    <property type="entry name" value="ATPase domain of HSP90 chaperone/DNA topoisomerase II/histidine kinase"/>
    <property type="match status" value="1"/>
</dbReference>
<dbReference type="Gene3D" id="3.40.50.2300">
    <property type="match status" value="1"/>
</dbReference>
<dbReference type="GO" id="GO:0005886">
    <property type="term" value="C:plasma membrane"/>
    <property type="evidence" value="ECO:0007669"/>
    <property type="project" value="TreeGrafter"/>
</dbReference>
<feature type="modified residue" description="4-aspartylphosphate" evidence="6">
    <location>
        <position position="535"/>
    </location>
</feature>
<dbReference type="InterPro" id="IPR001789">
    <property type="entry name" value="Sig_transdc_resp-reg_receiver"/>
</dbReference>
<organism evidence="10 11">
    <name type="scientific">Kumtagia ephedrae</name>
    <dbReference type="NCBI Taxonomy" id="2116701"/>
    <lineage>
        <taxon>Bacteria</taxon>
        <taxon>Pseudomonadati</taxon>
        <taxon>Pseudomonadota</taxon>
        <taxon>Alphaproteobacteria</taxon>
        <taxon>Hyphomicrobiales</taxon>
        <taxon>Phyllobacteriaceae</taxon>
        <taxon>Kumtagia</taxon>
    </lineage>
</organism>
<evidence type="ECO:0000256" key="5">
    <source>
        <dbReference type="ARBA" id="ARBA00022777"/>
    </source>
</evidence>
<feature type="transmembrane region" description="Helical" evidence="7">
    <location>
        <begin position="103"/>
        <end position="126"/>
    </location>
</feature>
<gene>
    <name evidence="10" type="ORF">C7I84_12800</name>
</gene>
<name>A0A2P7SAH9_9HYPH</name>
<dbReference type="InterPro" id="IPR004358">
    <property type="entry name" value="Sig_transdc_His_kin-like_C"/>
</dbReference>
<keyword evidence="7" id="KW-0472">Membrane</keyword>
<evidence type="ECO:0000256" key="3">
    <source>
        <dbReference type="ARBA" id="ARBA00022553"/>
    </source>
</evidence>
<feature type="transmembrane region" description="Helical" evidence="7">
    <location>
        <begin position="182"/>
        <end position="199"/>
    </location>
</feature>
<accession>A0A2P7SAH9</accession>